<sequence>MAQVVVLGLAGTADLWLVDFDAGTVTPVQPSSGSSLGQAVDLRNAGATIVKGIDFAVKASSASSIASGILD</sequence>
<protein>
    <submittedName>
        <fullName evidence="1">Uncharacterized protein</fullName>
    </submittedName>
</protein>
<dbReference type="AlphaFoldDB" id="A0A135HRH6"/>
<evidence type="ECO:0000313" key="1">
    <source>
        <dbReference type="EMBL" id="KXF75818.1"/>
    </source>
</evidence>
<dbReference type="EMBL" id="LNTU01000037">
    <property type="protein sequence ID" value="KXF75818.1"/>
    <property type="molecule type" value="Genomic_DNA"/>
</dbReference>
<accession>A0A135HRH6</accession>
<keyword evidence="2" id="KW-1185">Reference proteome</keyword>
<reference evidence="1 2" key="1">
    <citation type="submission" date="2015-11" db="EMBL/GenBank/DDBJ databases">
        <title>Draft genome sequence of Paramesorhizobium deserti A-3-E, a strain highly resistant to diverse beta-lactam antibiotics.</title>
        <authorList>
            <person name="Lv R."/>
            <person name="Yang X."/>
            <person name="Fang N."/>
            <person name="Guo J."/>
            <person name="Luo X."/>
            <person name="Peng F."/>
            <person name="Yang R."/>
            <person name="Cui Y."/>
            <person name="Fang C."/>
            <person name="Song Y."/>
        </authorList>
    </citation>
    <scope>NUCLEOTIDE SEQUENCE [LARGE SCALE GENOMIC DNA]</scope>
    <source>
        <strain evidence="1 2">A-3-E</strain>
    </source>
</reference>
<dbReference type="OrthoDB" id="8420948at2"/>
<organism evidence="1 2">
    <name type="scientific">Paramesorhizobium deserti</name>
    <dbReference type="NCBI Taxonomy" id="1494590"/>
    <lineage>
        <taxon>Bacteria</taxon>
        <taxon>Pseudomonadati</taxon>
        <taxon>Pseudomonadota</taxon>
        <taxon>Alphaproteobacteria</taxon>
        <taxon>Hyphomicrobiales</taxon>
        <taxon>Phyllobacteriaceae</taxon>
        <taxon>Paramesorhizobium</taxon>
    </lineage>
</organism>
<dbReference type="RefSeq" id="WP_068884088.1">
    <property type="nucleotide sequence ID" value="NZ_LNTU01000037.1"/>
</dbReference>
<gene>
    <name evidence="1" type="ORF">ATN84_17820</name>
</gene>
<dbReference type="Proteomes" id="UP000070107">
    <property type="component" value="Unassembled WGS sequence"/>
</dbReference>
<comment type="caution">
    <text evidence="1">The sequence shown here is derived from an EMBL/GenBank/DDBJ whole genome shotgun (WGS) entry which is preliminary data.</text>
</comment>
<proteinExistence type="predicted"/>
<evidence type="ECO:0000313" key="2">
    <source>
        <dbReference type="Proteomes" id="UP000070107"/>
    </source>
</evidence>
<dbReference type="STRING" id="1494590.ATN84_17820"/>
<name>A0A135HRH6_9HYPH</name>